<feature type="domain" description="Major facilitator superfamily (MFS) profile" evidence="7">
    <location>
        <begin position="18"/>
        <end position="464"/>
    </location>
</feature>
<feature type="transmembrane region" description="Helical" evidence="6">
    <location>
        <begin position="440"/>
        <end position="460"/>
    </location>
</feature>
<feature type="transmembrane region" description="Helical" evidence="6">
    <location>
        <begin position="112"/>
        <end position="133"/>
    </location>
</feature>
<dbReference type="InterPro" id="IPR011701">
    <property type="entry name" value="MFS"/>
</dbReference>
<evidence type="ECO:0000256" key="2">
    <source>
        <dbReference type="ARBA" id="ARBA00022448"/>
    </source>
</evidence>
<dbReference type="InterPro" id="IPR020846">
    <property type="entry name" value="MFS_dom"/>
</dbReference>
<feature type="transmembrane region" description="Helical" evidence="6">
    <location>
        <begin position="203"/>
        <end position="223"/>
    </location>
</feature>
<dbReference type="AlphaFoldDB" id="D3E3D0"/>
<dbReference type="Pfam" id="PF07690">
    <property type="entry name" value="MFS_1"/>
    <property type="match status" value="1"/>
</dbReference>
<keyword evidence="9" id="KW-1185">Reference proteome</keyword>
<feature type="transmembrane region" description="Helical" evidence="6">
    <location>
        <begin position="229"/>
        <end position="250"/>
    </location>
</feature>
<feature type="transmembrane region" description="Helical" evidence="6">
    <location>
        <begin position="271"/>
        <end position="290"/>
    </location>
</feature>
<protein>
    <submittedName>
        <fullName evidence="8">MFS transporter</fullName>
    </submittedName>
</protein>
<evidence type="ECO:0000259" key="7">
    <source>
        <dbReference type="PROSITE" id="PS50850"/>
    </source>
</evidence>
<dbReference type="Proteomes" id="UP000008680">
    <property type="component" value="Chromosome"/>
</dbReference>
<keyword evidence="2" id="KW-0813">Transport</keyword>
<feature type="transmembrane region" description="Helical" evidence="6">
    <location>
        <begin position="395"/>
        <end position="420"/>
    </location>
</feature>
<feature type="transmembrane region" description="Helical" evidence="6">
    <location>
        <begin position="302"/>
        <end position="321"/>
    </location>
</feature>
<dbReference type="InterPro" id="IPR036259">
    <property type="entry name" value="MFS_trans_sf"/>
</dbReference>
<feature type="transmembrane region" description="Helical" evidence="6">
    <location>
        <begin position="357"/>
        <end position="374"/>
    </location>
</feature>
<dbReference type="GO" id="GO:0022857">
    <property type="term" value="F:transmembrane transporter activity"/>
    <property type="evidence" value="ECO:0007669"/>
    <property type="project" value="InterPro"/>
</dbReference>
<dbReference type="PANTHER" id="PTHR42718">
    <property type="entry name" value="MAJOR FACILITATOR SUPERFAMILY MULTIDRUG TRANSPORTER MFSC"/>
    <property type="match status" value="1"/>
</dbReference>
<dbReference type="eggNOG" id="arCOG00143">
    <property type="taxonomic scope" value="Archaea"/>
</dbReference>
<feature type="transmembrane region" description="Helical" evidence="6">
    <location>
        <begin position="21"/>
        <end position="46"/>
    </location>
</feature>
<feature type="transmembrane region" description="Helical" evidence="6">
    <location>
        <begin position="333"/>
        <end position="351"/>
    </location>
</feature>
<keyword evidence="5 6" id="KW-0472">Membrane</keyword>
<feature type="transmembrane region" description="Helical" evidence="6">
    <location>
        <begin position="87"/>
        <end position="106"/>
    </location>
</feature>
<feature type="transmembrane region" description="Helical" evidence="6">
    <location>
        <begin position="174"/>
        <end position="191"/>
    </location>
</feature>
<evidence type="ECO:0000256" key="3">
    <source>
        <dbReference type="ARBA" id="ARBA00022692"/>
    </source>
</evidence>
<evidence type="ECO:0000313" key="8">
    <source>
        <dbReference type="EMBL" id="ADC47041.1"/>
    </source>
</evidence>
<organism evidence="8 9">
    <name type="scientific">Methanobrevibacter ruminantium (strain ATCC 35063 / DSM 1093 / JCM 13430 / OCM 146 / M1)</name>
    <name type="common">Methanobacterium ruminantium</name>
    <dbReference type="NCBI Taxonomy" id="634498"/>
    <lineage>
        <taxon>Archaea</taxon>
        <taxon>Methanobacteriati</taxon>
        <taxon>Methanobacteriota</taxon>
        <taxon>Methanomada group</taxon>
        <taxon>Methanobacteria</taxon>
        <taxon>Methanobacteriales</taxon>
        <taxon>Methanobacteriaceae</taxon>
        <taxon>Methanobrevibacter</taxon>
    </lineage>
</organism>
<dbReference type="SUPFAM" id="SSF103473">
    <property type="entry name" value="MFS general substrate transporter"/>
    <property type="match status" value="1"/>
</dbReference>
<comment type="subcellular location">
    <subcellularLocation>
        <location evidence="1">Membrane</location>
        <topology evidence="1">Multi-pass membrane protein</topology>
    </subcellularLocation>
</comment>
<dbReference type="GO" id="GO:0016020">
    <property type="term" value="C:membrane"/>
    <property type="evidence" value="ECO:0007669"/>
    <property type="project" value="UniProtKB-SubCell"/>
</dbReference>
<feature type="transmembrane region" description="Helical" evidence="6">
    <location>
        <begin position="145"/>
        <end position="168"/>
    </location>
</feature>
<evidence type="ECO:0000256" key="1">
    <source>
        <dbReference type="ARBA" id="ARBA00004141"/>
    </source>
</evidence>
<reference evidence="8 9" key="1">
    <citation type="journal article" date="2010" name="PLoS ONE">
        <title>The genome sequence of the rumen methanogen Methanobrevibacter ruminantium reveals new possibilities for controlling ruminant methane emissions.</title>
        <authorList>
            <person name="Leahy S.C."/>
            <person name="Kelly W.J."/>
            <person name="Altermann E."/>
            <person name="Ronimus R.S."/>
            <person name="Yeoman C.J."/>
            <person name="Pacheco D.M."/>
            <person name="Li D."/>
            <person name="Kong Z."/>
            <person name="McTavish S."/>
            <person name="Sang C."/>
            <person name="Lambie S.C."/>
            <person name="Janssen P.H."/>
            <person name="Dey D."/>
            <person name="Attwood G.T."/>
        </authorList>
    </citation>
    <scope>NUCLEOTIDE SEQUENCE [LARGE SCALE GENOMIC DNA]</scope>
    <source>
        <strain evidence="9">ATCC 35063 / DSM 1093 / JCM 13430 / OCM 146 / M1</strain>
    </source>
</reference>
<proteinExistence type="predicted"/>
<sequence>MIHLGAIMSNIVDRIGMEKSVILLAAVVSFVTAFLANISVALPLIARELAMSNIIQNWVATIYLLPIAMLSIPLGKLTSKHGLNKSLLAGIILTIIGVIIACFSINSELLLLSRVIQGIGTALINVASMALIVSAVNPETRGQALGLNIAGVYIGLSSAPVIGGLVIYHLGWQSIFYIMLIPLIFSAYLSWSLKDEWTMYDGPIDITGSIIFSIGILLVIYGFTIVNTWLGIVLLIIGLLLLIAFAYFELRVNNPVFDVRLFKNSRFSSSNIASLISYTATFVITYILTYHFQYIMGFDSKFSGMLLIVTPVMMAILAPLSGRLSDRIDPQKLAAIGMGFVTVALTILCFLNESTPLYMILLAMFLQGIGYGLFSSPNTNAIMSSVPKEETSSASASLAAVRVIGQTLSLGMLTVIFAYIMGNVAIVPEYYPLLMESSRLSCIISAVLCVIAVVASLVGLRSDDEYET</sequence>
<dbReference type="PANTHER" id="PTHR42718:SF9">
    <property type="entry name" value="MAJOR FACILITATOR SUPERFAMILY MULTIDRUG TRANSPORTER MFSC"/>
    <property type="match status" value="1"/>
</dbReference>
<dbReference type="PROSITE" id="PS50850">
    <property type="entry name" value="MFS"/>
    <property type="match status" value="1"/>
</dbReference>
<dbReference type="PATRIC" id="fig|634498.28.peg.1192"/>
<keyword evidence="4 6" id="KW-1133">Transmembrane helix</keyword>
<dbReference type="KEGG" id="mru:mru_1191"/>
<gene>
    <name evidence="8" type="ordered locus">mru_1191</name>
</gene>
<dbReference type="HOGENOM" id="CLU_000960_28_3_2"/>
<dbReference type="EMBL" id="CP001719">
    <property type="protein sequence ID" value="ADC47041.1"/>
    <property type="molecule type" value="Genomic_DNA"/>
</dbReference>
<evidence type="ECO:0000313" key="9">
    <source>
        <dbReference type="Proteomes" id="UP000008680"/>
    </source>
</evidence>
<feature type="transmembrane region" description="Helical" evidence="6">
    <location>
        <begin position="58"/>
        <end position="75"/>
    </location>
</feature>
<dbReference type="CDD" id="cd17321">
    <property type="entry name" value="MFS_MMR_MDR_like"/>
    <property type="match status" value="1"/>
</dbReference>
<accession>D3E3D0</accession>
<dbReference type="PRINTS" id="PR01036">
    <property type="entry name" value="TCRTETB"/>
</dbReference>
<keyword evidence="3 6" id="KW-0812">Transmembrane</keyword>
<dbReference type="Gene3D" id="1.20.1250.20">
    <property type="entry name" value="MFS general substrate transporter like domains"/>
    <property type="match status" value="2"/>
</dbReference>
<evidence type="ECO:0000256" key="6">
    <source>
        <dbReference type="SAM" id="Phobius"/>
    </source>
</evidence>
<name>D3E3D0_METRM</name>
<evidence type="ECO:0000256" key="4">
    <source>
        <dbReference type="ARBA" id="ARBA00022989"/>
    </source>
</evidence>
<evidence type="ECO:0000256" key="5">
    <source>
        <dbReference type="ARBA" id="ARBA00023136"/>
    </source>
</evidence>